<dbReference type="KEGG" id="adz:ADFLV_1124"/>
<name>A0AAE7BDL4_9BACT</name>
<organism evidence="1 2">
    <name type="scientific">Arcobacter defluvii</name>
    <dbReference type="NCBI Taxonomy" id="873191"/>
    <lineage>
        <taxon>Bacteria</taxon>
        <taxon>Pseudomonadati</taxon>
        <taxon>Campylobacterota</taxon>
        <taxon>Epsilonproteobacteria</taxon>
        <taxon>Campylobacterales</taxon>
        <taxon>Arcobacteraceae</taxon>
        <taxon>Arcobacter</taxon>
    </lineage>
</organism>
<keyword evidence="2" id="KW-1185">Reference proteome</keyword>
<dbReference type="EMBL" id="CP053835">
    <property type="protein sequence ID" value="QKF77158.1"/>
    <property type="molecule type" value="Genomic_DNA"/>
</dbReference>
<evidence type="ECO:0000313" key="2">
    <source>
        <dbReference type="Proteomes" id="UP000503313"/>
    </source>
</evidence>
<sequence length="125" mass="14649">MLNDEDINLPISKRFLEEISNLSKTAIKIYLSLAFHRSKFIDKKRHGNKISVSHREIRINKFYPDSFNSSFLGVCNDERSYYKAIKELENKSLIRIIRTHTKNGKPLPNIYIFNDVNSGKKQCQD</sequence>
<protein>
    <submittedName>
        <fullName evidence="1">Uncharacterized protein</fullName>
    </submittedName>
</protein>
<proteinExistence type="predicted"/>
<evidence type="ECO:0000313" key="1">
    <source>
        <dbReference type="EMBL" id="QKF77158.1"/>
    </source>
</evidence>
<dbReference type="Proteomes" id="UP000503313">
    <property type="component" value="Chromosome"/>
</dbReference>
<gene>
    <name evidence="1" type="ORF">ADFLV_1124</name>
</gene>
<dbReference type="RefSeq" id="WP_129011118.1">
    <property type="nucleotide sequence ID" value="NZ_CP053835.1"/>
</dbReference>
<reference evidence="1 2" key="1">
    <citation type="submission" date="2020-05" db="EMBL/GenBank/DDBJ databases">
        <title>Complete genome sequencing of Campylobacter and Arcobacter type strains.</title>
        <authorList>
            <person name="Miller W.G."/>
            <person name="Yee E."/>
        </authorList>
    </citation>
    <scope>NUCLEOTIDE SEQUENCE [LARGE SCALE GENOMIC DNA]</scope>
    <source>
        <strain evidence="1 2">LMG 25694</strain>
    </source>
</reference>
<accession>A0AAE7BDL4</accession>
<dbReference type="AlphaFoldDB" id="A0AAE7BDL4"/>